<evidence type="ECO:0008006" key="3">
    <source>
        <dbReference type="Google" id="ProtNLM"/>
    </source>
</evidence>
<dbReference type="GO" id="GO:0006367">
    <property type="term" value="P:transcription initiation at RNA polymerase II promoter"/>
    <property type="evidence" value="ECO:0007669"/>
    <property type="project" value="TreeGrafter"/>
</dbReference>
<dbReference type="GO" id="GO:0003899">
    <property type="term" value="F:DNA-directed RNA polymerase activity"/>
    <property type="evidence" value="ECO:0007669"/>
    <property type="project" value="InterPro"/>
</dbReference>
<dbReference type="AlphaFoldDB" id="A0A4U5MKU1"/>
<dbReference type="PANTHER" id="PTHR11239:SF1">
    <property type="entry name" value="DNA-DIRECTED RNA POLYMERASE II SUBUNIT RPB9"/>
    <property type="match status" value="1"/>
</dbReference>
<dbReference type="GO" id="GO:0001193">
    <property type="term" value="P:maintenance of transcriptional fidelity during transcription elongation by RNA polymerase II"/>
    <property type="evidence" value="ECO:0007669"/>
    <property type="project" value="TreeGrafter"/>
</dbReference>
<dbReference type="EMBL" id="AZBU02000007">
    <property type="protein sequence ID" value="TKR69743.1"/>
    <property type="molecule type" value="Genomic_DNA"/>
</dbReference>
<organism evidence="1 2">
    <name type="scientific">Steinernema carpocapsae</name>
    <name type="common">Entomopathogenic nematode</name>
    <dbReference type="NCBI Taxonomy" id="34508"/>
    <lineage>
        <taxon>Eukaryota</taxon>
        <taxon>Metazoa</taxon>
        <taxon>Ecdysozoa</taxon>
        <taxon>Nematoda</taxon>
        <taxon>Chromadorea</taxon>
        <taxon>Rhabditida</taxon>
        <taxon>Tylenchina</taxon>
        <taxon>Panagrolaimomorpha</taxon>
        <taxon>Strongyloidoidea</taxon>
        <taxon>Steinernematidae</taxon>
        <taxon>Steinernema</taxon>
    </lineage>
</organism>
<dbReference type="InterPro" id="IPR012164">
    <property type="entry name" value="Rpa12/Rpb9/Rpc10/TFS"/>
</dbReference>
<evidence type="ECO:0000313" key="2">
    <source>
        <dbReference type="Proteomes" id="UP000298663"/>
    </source>
</evidence>
<dbReference type="Gene3D" id="2.20.25.10">
    <property type="match status" value="2"/>
</dbReference>
<keyword evidence="2" id="KW-1185">Reference proteome</keyword>
<dbReference type="STRING" id="34508.A0A4U5MKU1"/>
<gene>
    <name evidence="1" type="ORF">L596_021857</name>
</gene>
<evidence type="ECO:0000313" key="1">
    <source>
        <dbReference type="EMBL" id="TKR69743.1"/>
    </source>
</evidence>
<dbReference type="OrthoDB" id="282270at2759"/>
<reference evidence="1 2" key="2">
    <citation type="journal article" date="2019" name="G3 (Bethesda)">
        <title>Hybrid Assembly of the Genome of the Entomopathogenic Nematode Steinernema carpocapsae Identifies the X-Chromosome.</title>
        <authorList>
            <person name="Serra L."/>
            <person name="Macchietto M."/>
            <person name="Macias-Munoz A."/>
            <person name="McGill C.J."/>
            <person name="Rodriguez I.M."/>
            <person name="Rodriguez B."/>
            <person name="Murad R."/>
            <person name="Mortazavi A."/>
        </authorList>
    </citation>
    <scope>NUCLEOTIDE SEQUENCE [LARGE SCALE GENOMIC DNA]</scope>
    <source>
        <strain evidence="1 2">ALL</strain>
    </source>
</reference>
<dbReference type="Proteomes" id="UP000298663">
    <property type="component" value="Unassembled WGS sequence"/>
</dbReference>
<proteinExistence type="predicted"/>
<dbReference type="PANTHER" id="PTHR11239">
    <property type="entry name" value="DNA-DIRECTED RNA POLYMERASE"/>
    <property type="match status" value="1"/>
</dbReference>
<accession>A0A4U5MKU1</accession>
<name>A0A4U5MKU1_STECR</name>
<dbReference type="GO" id="GO:0006283">
    <property type="term" value="P:transcription-coupled nucleotide-excision repair"/>
    <property type="evidence" value="ECO:0007669"/>
    <property type="project" value="TreeGrafter"/>
</dbReference>
<protein>
    <recommendedName>
        <fullName evidence="3">DNA-directed RNA polymerase M/15kDa subunit domain-containing protein</fullName>
    </recommendedName>
</protein>
<dbReference type="GO" id="GO:0005665">
    <property type="term" value="C:RNA polymerase II, core complex"/>
    <property type="evidence" value="ECO:0007669"/>
    <property type="project" value="TreeGrafter"/>
</dbReference>
<comment type="caution">
    <text evidence="1">The sequence shown here is derived from an EMBL/GenBank/DDBJ whole genome shotgun (WGS) entry which is preliminary data.</text>
</comment>
<sequence>MAARGFVGIRFSTTCCTHGRTRKTELIYACRNCDHKEVADNPCIYVNKLLREVDELTQINADVVHDPTLPKTKEQQCPACHNKGAVFRLRIAVLTRR</sequence>
<dbReference type="SUPFAM" id="SSF57783">
    <property type="entry name" value="Zinc beta-ribbon"/>
    <property type="match status" value="2"/>
</dbReference>
<reference evidence="1 2" key="1">
    <citation type="journal article" date="2015" name="Genome Biol.">
        <title>Comparative genomics of Steinernema reveals deeply conserved gene regulatory networks.</title>
        <authorList>
            <person name="Dillman A.R."/>
            <person name="Macchietto M."/>
            <person name="Porter C.F."/>
            <person name="Rogers A."/>
            <person name="Williams B."/>
            <person name="Antoshechkin I."/>
            <person name="Lee M.M."/>
            <person name="Goodwin Z."/>
            <person name="Lu X."/>
            <person name="Lewis E.E."/>
            <person name="Goodrich-Blair H."/>
            <person name="Stock S.P."/>
            <person name="Adams B.J."/>
            <person name="Sternberg P.W."/>
            <person name="Mortazavi A."/>
        </authorList>
    </citation>
    <scope>NUCLEOTIDE SEQUENCE [LARGE SCALE GENOMIC DNA]</scope>
    <source>
        <strain evidence="1 2">ALL</strain>
    </source>
</reference>